<evidence type="ECO:0000256" key="6">
    <source>
        <dbReference type="ARBA" id="ARBA00015850"/>
    </source>
</evidence>
<feature type="transmembrane region" description="Helical" evidence="19">
    <location>
        <begin position="69"/>
        <end position="92"/>
    </location>
</feature>
<dbReference type="InterPro" id="IPR003805">
    <property type="entry name" value="CobS"/>
</dbReference>
<dbReference type="AlphaFoldDB" id="F8EZB3"/>
<evidence type="ECO:0000313" key="20">
    <source>
        <dbReference type="EMBL" id="AEJ19705.1"/>
    </source>
</evidence>
<evidence type="ECO:0000256" key="14">
    <source>
        <dbReference type="ARBA" id="ARBA00025228"/>
    </source>
</evidence>
<keyword evidence="21" id="KW-1185">Reference proteome</keyword>
<reference evidence="21" key="1">
    <citation type="journal article" date="2013" name="Stand. Genomic Sci.">
        <title>Genome sequence of the thermophilic fresh-water bacterium Spirochaeta caldaria type strain (H1(T)), reclassification of Spirochaeta caldaria, Spirochaeta stenostrepta, and Spirochaeta zuelzerae in the genus Treponema as Treponema caldaria comb. nov., Treponema stenostrepta comb. nov., and Treponema zuelzerae comb. nov., and emendation of the genus Treponema.</title>
        <authorList>
            <person name="Abt B."/>
            <person name="Goker M."/>
            <person name="Scheuner C."/>
            <person name="Han C."/>
            <person name="Lu M."/>
            <person name="Misra M."/>
            <person name="Lapidus A."/>
            <person name="Nolan M."/>
            <person name="Lucas S."/>
            <person name="Hammon N."/>
            <person name="Deshpande S."/>
            <person name="Cheng J.F."/>
            <person name="Tapia R."/>
            <person name="Goodwin L.A."/>
            <person name="Pitluck S."/>
            <person name="Liolios K."/>
            <person name="Pagani I."/>
            <person name="Ivanova N."/>
            <person name="Mavromatis K."/>
            <person name="Mikhailova N."/>
            <person name="Huntemann M."/>
            <person name="Pati A."/>
            <person name="Chen A."/>
            <person name="Palaniappan K."/>
            <person name="Land M."/>
            <person name="Hauser L."/>
            <person name="Jeffries C.D."/>
            <person name="Rohde M."/>
            <person name="Spring S."/>
            <person name="Gronow S."/>
            <person name="Detter J.C."/>
            <person name="Bristow J."/>
            <person name="Eisen J.A."/>
            <person name="Markowitz V."/>
            <person name="Hugenholtz P."/>
            <person name="Kyrpides N.C."/>
            <person name="Woyke T."/>
            <person name="Klenk H.P."/>
        </authorList>
    </citation>
    <scope>NUCLEOTIDE SEQUENCE</scope>
    <source>
        <strain evidence="21">ATCC 51460 / DSM 7334 / H1</strain>
    </source>
</reference>
<evidence type="ECO:0000256" key="16">
    <source>
        <dbReference type="ARBA" id="ARBA00032853"/>
    </source>
</evidence>
<evidence type="ECO:0000256" key="11">
    <source>
        <dbReference type="ARBA" id="ARBA00022842"/>
    </source>
</evidence>
<keyword evidence="9 19" id="KW-0808">Transferase</keyword>
<comment type="cofactor">
    <cofactor evidence="1 19">
        <name>Mg(2+)</name>
        <dbReference type="ChEBI" id="CHEBI:18420"/>
    </cofactor>
</comment>
<dbReference type="EMBL" id="CP002868">
    <property type="protein sequence ID" value="AEJ19705.1"/>
    <property type="molecule type" value="Genomic_DNA"/>
</dbReference>
<dbReference type="PANTHER" id="PTHR34148">
    <property type="entry name" value="ADENOSYLCOBINAMIDE-GDP RIBAZOLETRANSFERASE"/>
    <property type="match status" value="1"/>
</dbReference>
<keyword evidence="19" id="KW-0997">Cell inner membrane</keyword>
<evidence type="ECO:0000256" key="15">
    <source>
        <dbReference type="ARBA" id="ARBA00032605"/>
    </source>
</evidence>
<feature type="transmembrane region" description="Helical" evidence="19">
    <location>
        <begin position="215"/>
        <end position="236"/>
    </location>
</feature>
<comment type="function">
    <text evidence="14 19">Joins adenosylcobinamide-GDP and alpha-ribazole to generate adenosylcobalamin (Ado-cobalamin). Also synthesizes adenosylcobalamin 5'-phosphate from adenosylcobinamide-GDP and alpha-ribazole 5'-phosphate.</text>
</comment>
<evidence type="ECO:0000256" key="2">
    <source>
        <dbReference type="ARBA" id="ARBA00004651"/>
    </source>
</evidence>
<comment type="catalytic activity">
    <reaction evidence="18 19">
        <text>alpha-ribazole 5'-phosphate + adenosylcob(III)inamide-GDP = adenosylcob(III)alamin 5'-phosphate + GMP + H(+)</text>
        <dbReference type="Rhea" id="RHEA:23560"/>
        <dbReference type="ChEBI" id="CHEBI:15378"/>
        <dbReference type="ChEBI" id="CHEBI:57918"/>
        <dbReference type="ChEBI" id="CHEBI:58115"/>
        <dbReference type="ChEBI" id="CHEBI:60487"/>
        <dbReference type="ChEBI" id="CHEBI:60493"/>
        <dbReference type="EC" id="2.7.8.26"/>
    </reaction>
</comment>
<dbReference type="Pfam" id="PF02654">
    <property type="entry name" value="CobS"/>
    <property type="match status" value="1"/>
</dbReference>
<proteinExistence type="inferred from homology"/>
<dbReference type="GO" id="GO:0051073">
    <property type="term" value="F:adenosylcobinamide-GDP ribazoletransferase activity"/>
    <property type="evidence" value="ECO:0007669"/>
    <property type="project" value="UniProtKB-UniRule"/>
</dbReference>
<evidence type="ECO:0000256" key="3">
    <source>
        <dbReference type="ARBA" id="ARBA00004663"/>
    </source>
</evidence>
<evidence type="ECO:0000256" key="13">
    <source>
        <dbReference type="ARBA" id="ARBA00023136"/>
    </source>
</evidence>
<dbReference type="Proteomes" id="UP000000503">
    <property type="component" value="Chromosome"/>
</dbReference>
<evidence type="ECO:0000256" key="12">
    <source>
        <dbReference type="ARBA" id="ARBA00022989"/>
    </source>
</evidence>
<name>F8EZB3_GRAC1</name>
<feature type="transmembrane region" description="Helical" evidence="19">
    <location>
        <begin position="144"/>
        <end position="163"/>
    </location>
</feature>
<comment type="similarity">
    <text evidence="4 19">Belongs to the CobS family.</text>
</comment>
<feature type="transmembrane region" description="Helical" evidence="19">
    <location>
        <begin position="317"/>
        <end position="335"/>
    </location>
</feature>
<feature type="transmembrane region" description="Helical" evidence="19">
    <location>
        <begin position="269"/>
        <end position="296"/>
    </location>
</feature>
<evidence type="ECO:0000256" key="18">
    <source>
        <dbReference type="ARBA" id="ARBA00049504"/>
    </source>
</evidence>
<dbReference type="EC" id="2.7.8.26" evidence="5 19"/>
<dbReference type="KEGG" id="scd:Spica_1561"/>
<evidence type="ECO:0000256" key="4">
    <source>
        <dbReference type="ARBA" id="ARBA00010561"/>
    </source>
</evidence>
<dbReference type="PANTHER" id="PTHR34148:SF1">
    <property type="entry name" value="ADENOSYLCOBINAMIDE-GDP RIBAZOLETRANSFERASE"/>
    <property type="match status" value="1"/>
</dbReference>
<keyword evidence="10 19" id="KW-0812">Transmembrane</keyword>
<feature type="transmembrane region" description="Helical" evidence="19">
    <location>
        <begin position="175"/>
        <end position="195"/>
    </location>
</feature>
<dbReference type="RefSeq" id="WP_013969014.1">
    <property type="nucleotide sequence ID" value="NC_015732.1"/>
</dbReference>
<evidence type="ECO:0000313" key="21">
    <source>
        <dbReference type="Proteomes" id="UP000000503"/>
    </source>
</evidence>
<dbReference type="GO" id="GO:0008818">
    <property type="term" value="F:cobalamin 5'-phosphate synthase activity"/>
    <property type="evidence" value="ECO:0007669"/>
    <property type="project" value="UniProtKB-UniRule"/>
</dbReference>
<sequence>MKKKNIEPLPTKTISASTEVKPTRSAPDGILKPDSGRPGLADQFFSTLALVCRIPLPFSFTFRAQRLDLWLPVTALFQSLVFITGLGLFGFIFRDPNLALIAAFMLLYGCFNLFHFDGLLDTADAFLGAFDWDKRLAILKDPRVGVYGIFTACMYLILKLMILQSLLGHLPALSLSIYVFPLAGKTAASLIPAIYPPAKNEGLGALAAGSRLRFVVAGFLLACALYTLLFLVFSLFTNFSFLQIKKPYQDAASFSLKHHFWNVPLNDIFLIRLLISLGFTSLIIILSALITALFLGRLYQKGLGGYTGDTLGAAVELGELVYLTGLFLLVQWGVLI</sequence>
<accession>F8EZB3</accession>
<organism evidence="20 21">
    <name type="scientific">Gracilinema caldarium (strain ATCC 51460 / DSM 7334 / H1)</name>
    <name type="common">Treponema caldarium</name>
    <dbReference type="NCBI Taxonomy" id="744872"/>
    <lineage>
        <taxon>Bacteria</taxon>
        <taxon>Pseudomonadati</taxon>
        <taxon>Spirochaetota</taxon>
        <taxon>Spirochaetia</taxon>
        <taxon>Spirochaetales</taxon>
        <taxon>Breznakiellaceae</taxon>
        <taxon>Gracilinema</taxon>
    </lineage>
</organism>
<dbReference type="HAMAP" id="MF_00719">
    <property type="entry name" value="CobS"/>
    <property type="match status" value="1"/>
</dbReference>
<keyword evidence="11 19" id="KW-0460">Magnesium</keyword>
<dbReference type="STRING" id="744872.Spica_1561"/>
<keyword evidence="7 19" id="KW-1003">Cell membrane</keyword>
<evidence type="ECO:0000256" key="8">
    <source>
        <dbReference type="ARBA" id="ARBA00022573"/>
    </source>
</evidence>
<feature type="transmembrane region" description="Helical" evidence="19">
    <location>
        <begin position="98"/>
        <end position="116"/>
    </location>
</feature>
<evidence type="ECO:0000256" key="5">
    <source>
        <dbReference type="ARBA" id="ARBA00013200"/>
    </source>
</evidence>
<evidence type="ECO:0000256" key="1">
    <source>
        <dbReference type="ARBA" id="ARBA00001946"/>
    </source>
</evidence>
<comment type="catalytic activity">
    <reaction evidence="17 19">
        <text>alpha-ribazole + adenosylcob(III)inamide-GDP = adenosylcob(III)alamin + GMP + H(+)</text>
        <dbReference type="Rhea" id="RHEA:16049"/>
        <dbReference type="ChEBI" id="CHEBI:10329"/>
        <dbReference type="ChEBI" id="CHEBI:15378"/>
        <dbReference type="ChEBI" id="CHEBI:18408"/>
        <dbReference type="ChEBI" id="CHEBI:58115"/>
        <dbReference type="ChEBI" id="CHEBI:60487"/>
        <dbReference type="EC" id="2.7.8.26"/>
    </reaction>
</comment>
<dbReference type="GO" id="GO:0009236">
    <property type="term" value="P:cobalamin biosynthetic process"/>
    <property type="evidence" value="ECO:0007669"/>
    <property type="project" value="UniProtKB-UniRule"/>
</dbReference>
<dbReference type="OrthoDB" id="9794626at2"/>
<keyword evidence="13 19" id="KW-0472">Membrane</keyword>
<evidence type="ECO:0000256" key="7">
    <source>
        <dbReference type="ARBA" id="ARBA00022475"/>
    </source>
</evidence>
<dbReference type="GO" id="GO:0005886">
    <property type="term" value="C:plasma membrane"/>
    <property type="evidence" value="ECO:0007669"/>
    <property type="project" value="UniProtKB-SubCell"/>
</dbReference>
<evidence type="ECO:0000256" key="10">
    <source>
        <dbReference type="ARBA" id="ARBA00022692"/>
    </source>
</evidence>
<dbReference type="HOGENOM" id="CLU_057426_1_0_12"/>
<dbReference type="UniPathway" id="UPA00148">
    <property type="reaction ID" value="UER00238"/>
</dbReference>
<dbReference type="eggNOG" id="COG0368">
    <property type="taxonomic scope" value="Bacteria"/>
</dbReference>
<gene>
    <name evidence="19" type="primary">cobS</name>
    <name evidence="20" type="ordered locus">Spica_1561</name>
</gene>
<evidence type="ECO:0000256" key="19">
    <source>
        <dbReference type="HAMAP-Rule" id="MF_00719"/>
    </source>
</evidence>
<keyword evidence="8 19" id="KW-0169">Cobalamin biosynthesis</keyword>
<evidence type="ECO:0000256" key="9">
    <source>
        <dbReference type="ARBA" id="ARBA00022679"/>
    </source>
</evidence>
<evidence type="ECO:0000256" key="17">
    <source>
        <dbReference type="ARBA" id="ARBA00048623"/>
    </source>
</evidence>
<protein>
    <recommendedName>
        <fullName evidence="6 19">Adenosylcobinamide-GDP ribazoletransferase</fullName>
        <ecNumber evidence="5 19">2.7.8.26</ecNumber>
    </recommendedName>
    <alternativeName>
        <fullName evidence="16 19">Cobalamin synthase</fullName>
    </alternativeName>
    <alternativeName>
        <fullName evidence="15 19">Cobalamin-5'-phosphate synthase</fullName>
    </alternativeName>
</protein>
<comment type="pathway">
    <text evidence="3 19">Cofactor biosynthesis; adenosylcobalamin biosynthesis; adenosylcobalamin from cob(II)yrinate a,c-diamide: step 7/7.</text>
</comment>
<keyword evidence="12 19" id="KW-1133">Transmembrane helix</keyword>
<comment type="subcellular location">
    <subcellularLocation>
        <location evidence="19">Cell inner membrane</location>
        <topology evidence="19">Multi-pass membrane protein</topology>
    </subcellularLocation>
    <subcellularLocation>
        <location evidence="2">Cell membrane</location>
        <topology evidence="2">Multi-pass membrane protein</topology>
    </subcellularLocation>
</comment>